<feature type="non-terminal residue" evidence="2">
    <location>
        <position position="1"/>
    </location>
</feature>
<sequence length="106" mass="11241">PRLARTTTAAASVEVSFASSCPALLASSGRPLRSRSLPALLKRCSPTECEIKFLVSTVVDVGDHNKPIDNRSCIVSVEFVDSSVGGKTGINHPLGKNLIRVALLRL</sequence>
<organism evidence="2 3">
    <name type="scientific">Eragrostis curvula</name>
    <name type="common">weeping love grass</name>
    <dbReference type="NCBI Taxonomy" id="38414"/>
    <lineage>
        <taxon>Eukaryota</taxon>
        <taxon>Viridiplantae</taxon>
        <taxon>Streptophyta</taxon>
        <taxon>Embryophyta</taxon>
        <taxon>Tracheophyta</taxon>
        <taxon>Spermatophyta</taxon>
        <taxon>Magnoliopsida</taxon>
        <taxon>Liliopsida</taxon>
        <taxon>Poales</taxon>
        <taxon>Poaceae</taxon>
        <taxon>PACMAD clade</taxon>
        <taxon>Chloridoideae</taxon>
        <taxon>Eragrostideae</taxon>
        <taxon>Eragrostidinae</taxon>
        <taxon>Eragrostis</taxon>
    </lineage>
</organism>
<dbReference type="InterPro" id="IPR030960">
    <property type="entry name" value="DHQS/DOIS_N"/>
</dbReference>
<comment type="caution">
    <text evidence="2">The sequence shown here is derived from an EMBL/GenBank/DDBJ whole genome shotgun (WGS) entry which is preliminary data.</text>
</comment>
<name>A0A5J9TRL0_9POAL</name>
<dbReference type="EMBL" id="RWGY01000031">
    <property type="protein sequence ID" value="TVU14010.1"/>
    <property type="molecule type" value="Genomic_DNA"/>
</dbReference>
<reference evidence="2 3" key="1">
    <citation type="journal article" date="2019" name="Sci. Rep.">
        <title>A high-quality genome of Eragrostis curvula grass provides insights into Poaceae evolution and supports new strategies to enhance forage quality.</title>
        <authorList>
            <person name="Carballo J."/>
            <person name="Santos B.A.C.M."/>
            <person name="Zappacosta D."/>
            <person name="Garbus I."/>
            <person name="Selva J.P."/>
            <person name="Gallo C.A."/>
            <person name="Diaz A."/>
            <person name="Albertini E."/>
            <person name="Caccamo M."/>
            <person name="Echenique V."/>
        </authorList>
    </citation>
    <scope>NUCLEOTIDE SEQUENCE [LARGE SCALE GENOMIC DNA]</scope>
    <source>
        <strain evidence="3">cv. Victoria</strain>
        <tissue evidence="2">Leaf</tissue>
    </source>
</reference>
<dbReference type="Pfam" id="PF01761">
    <property type="entry name" value="DHQ_synthase"/>
    <property type="match status" value="1"/>
</dbReference>
<proteinExistence type="predicted"/>
<dbReference type="Gene3D" id="3.40.50.1970">
    <property type="match status" value="1"/>
</dbReference>
<evidence type="ECO:0000313" key="3">
    <source>
        <dbReference type="Proteomes" id="UP000324897"/>
    </source>
</evidence>
<feature type="domain" description="3-dehydroquinate synthase N-terminal" evidence="1">
    <location>
        <begin position="79"/>
        <end position="99"/>
    </location>
</feature>
<gene>
    <name evidence="2" type="ORF">EJB05_37451</name>
</gene>
<dbReference type="Gramene" id="TVU14010">
    <property type="protein sequence ID" value="TVU14010"/>
    <property type="gene ID" value="EJB05_37451"/>
</dbReference>
<evidence type="ECO:0000259" key="1">
    <source>
        <dbReference type="Pfam" id="PF01761"/>
    </source>
</evidence>
<dbReference type="AlphaFoldDB" id="A0A5J9TRL0"/>
<keyword evidence="3" id="KW-1185">Reference proteome</keyword>
<evidence type="ECO:0000313" key="2">
    <source>
        <dbReference type="EMBL" id="TVU14010.1"/>
    </source>
</evidence>
<dbReference type="Proteomes" id="UP000324897">
    <property type="component" value="Unassembled WGS sequence"/>
</dbReference>
<protein>
    <recommendedName>
        <fullName evidence="1">3-dehydroquinate synthase N-terminal domain-containing protein</fullName>
    </recommendedName>
</protein>
<accession>A0A5J9TRL0</accession>